<proteinExistence type="predicted"/>
<keyword evidence="3" id="KW-1185">Reference proteome</keyword>
<feature type="transmembrane region" description="Helical" evidence="1">
    <location>
        <begin position="31"/>
        <end position="50"/>
    </location>
</feature>
<dbReference type="PANTHER" id="PTHR18640">
    <property type="entry name" value="SOLUTE CARRIER FAMILY 10 MEMBER 7"/>
    <property type="match status" value="1"/>
</dbReference>
<dbReference type="AlphaFoldDB" id="A0A376CLL4"/>
<feature type="transmembrane region" description="Helical" evidence="1">
    <location>
        <begin position="70"/>
        <end position="90"/>
    </location>
</feature>
<feature type="transmembrane region" description="Helical" evidence="1">
    <location>
        <begin position="274"/>
        <end position="300"/>
    </location>
</feature>
<evidence type="ECO:0000313" key="3">
    <source>
        <dbReference type="Proteomes" id="UP000254467"/>
    </source>
</evidence>
<sequence length="330" mass="35261">MLSRIKNVDPLIVLIILAVVVAIIAPVRGEFAEWFALATNLAIALLFFLYGARLSTSEALKGLTNWKLHLTILAFTFVLYPIVGVLLRPLTLFISDGLYQGILYLTLVPSTVQSSVAFTSIARGNVSGAIVAASLSNLAGVFFTPLLVMFIMGAGDGIHVDAQVFIDIALLLLLPFVLGQLARYFIPGVAGAAASKATKVVDRGSITMVVYSAFSSGMVAGVWSSVAVWEVIFLVVFSALLVVFMLWLTRVISARLGFPRGDVIAIEFCGSKKSLATGLPMASVIFGGASLGLLILPLMIYHQVQLMICSWLAARYGRADDARNQSTALA</sequence>
<dbReference type="Proteomes" id="UP000254467">
    <property type="component" value="Unassembled WGS sequence"/>
</dbReference>
<dbReference type="STRING" id="35756.GCA_001044155_00361"/>
<feature type="transmembrane region" description="Helical" evidence="1">
    <location>
        <begin position="102"/>
        <end position="122"/>
    </location>
</feature>
<feature type="transmembrane region" description="Helical" evidence="1">
    <location>
        <begin position="129"/>
        <end position="152"/>
    </location>
</feature>
<dbReference type="InterPro" id="IPR016833">
    <property type="entry name" value="Put_Na-Bile_cotransptr"/>
</dbReference>
<gene>
    <name evidence="2" type="ORF">NCTC11862_00966</name>
</gene>
<evidence type="ECO:0000313" key="2">
    <source>
        <dbReference type="EMBL" id="STC69185.1"/>
    </source>
</evidence>
<feature type="transmembrane region" description="Helical" evidence="1">
    <location>
        <begin position="7"/>
        <end position="25"/>
    </location>
</feature>
<name>A0A376CLL4_9CORY</name>
<accession>A0A376CLL4</accession>
<organism evidence="2 3">
    <name type="scientific">Corynebacterium pilosum</name>
    <dbReference type="NCBI Taxonomy" id="35756"/>
    <lineage>
        <taxon>Bacteria</taxon>
        <taxon>Bacillati</taxon>
        <taxon>Actinomycetota</taxon>
        <taxon>Actinomycetes</taxon>
        <taxon>Mycobacteriales</taxon>
        <taxon>Corynebacteriaceae</taxon>
        <taxon>Corynebacterium</taxon>
    </lineage>
</organism>
<dbReference type="Pfam" id="PF13593">
    <property type="entry name" value="SBF_like"/>
    <property type="match status" value="1"/>
</dbReference>
<keyword evidence="1" id="KW-0472">Membrane</keyword>
<evidence type="ECO:0000256" key="1">
    <source>
        <dbReference type="SAM" id="Phobius"/>
    </source>
</evidence>
<dbReference type="PANTHER" id="PTHR18640:SF5">
    <property type="entry name" value="SODIUM_BILE ACID COTRANSPORTER 7"/>
    <property type="match status" value="1"/>
</dbReference>
<feature type="transmembrane region" description="Helical" evidence="1">
    <location>
        <begin position="206"/>
        <end position="226"/>
    </location>
</feature>
<dbReference type="OrthoDB" id="9792271at2"/>
<keyword evidence="1" id="KW-1133">Transmembrane helix</keyword>
<protein>
    <submittedName>
        <fullName evidence="2">Putative secondary Na+/bile acid symporter, bile acid:Na+ symporter (BASS) family</fullName>
    </submittedName>
</protein>
<dbReference type="PIRSF" id="PIRSF026166">
    <property type="entry name" value="UCP026166"/>
    <property type="match status" value="1"/>
</dbReference>
<dbReference type="RefSeq" id="WP_018582658.1">
    <property type="nucleotide sequence ID" value="NZ_LDYD01000019.1"/>
</dbReference>
<dbReference type="InterPro" id="IPR038770">
    <property type="entry name" value="Na+/solute_symporter_sf"/>
</dbReference>
<feature type="transmembrane region" description="Helical" evidence="1">
    <location>
        <begin position="164"/>
        <end position="186"/>
    </location>
</feature>
<reference evidence="2 3" key="1">
    <citation type="submission" date="2018-06" db="EMBL/GenBank/DDBJ databases">
        <authorList>
            <consortium name="Pathogen Informatics"/>
            <person name="Doyle S."/>
        </authorList>
    </citation>
    <scope>NUCLEOTIDE SEQUENCE [LARGE SCALE GENOMIC DNA]</scope>
    <source>
        <strain evidence="2 3">NCTC11862</strain>
    </source>
</reference>
<feature type="transmembrane region" description="Helical" evidence="1">
    <location>
        <begin position="232"/>
        <end position="253"/>
    </location>
</feature>
<keyword evidence="1" id="KW-0812">Transmembrane</keyword>
<dbReference type="GO" id="GO:0005886">
    <property type="term" value="C:plasma membrane"/>
    <property type="evidence" value="ECO:0007669"/>
    <property type="project" value="TreeGrafter"/>
</dbReference>
<dbReference type="EMBL" id="UFXQ01000001">
    <property type="protein sequence ID" value="STC69185.1"/>
    <property type="molecule type" value="Genomic_DNA"/>
</dbReference>
<dbReference type="Gene3D" id="1.20.1530.20">
    <property type="match status" value="1"/>
</dbReference>